<evidence type="ECO:0000313" key="2">
    <source>
        <dbReference type="EMBL" id="KAJ8414817.1"/>
    </source>
</evidence>
<protein>
    <submittedName>
        <fullName evidence="2">Uncharacterized protein</fullName>
    </submittedName>
</protein>
<reference evidence="2" key="1">
    <citation type="journal article" date="2023" name="Science">
        <title>Genome structures resolve the early diversification of teleost fishes.</title>
        <authorList>
            <person name="Parey E."/>
            <person name="Louis A."/>
            <person name="Montfort J."/>
            <person name="Bouchez O."/>
            <person name="Roques C."/>
            <person name="Iampietro C."/>
            <person name="Lluch J."/>
            <person name="Castinel A."/>
            <person name="Donnadieu C."/>
            <person name="Desvignes T."/>
            <person name="Floi Bucao C."/>
            <person name="Jouanno E."/>
            <person name="Wen M."/>
            <person name="Mejri S."/>
            <person name="Dirks R."/>
            <person name="Jansen H."/>
            <person name="Henkel C."/>
            <person name="Chen W.J."/>
            <person name="Zahm M."/>
            <person name="Cabau C."/>
            <person name="Klopp C."/>
            <person name="Thompson A.W."/>
            <person name="Robinson-Rechavi M."/>
            <person name="Braasch I."/>
            <person name="Lecointre G."/>
            <person name="Bobe J."/>
            <person name="Postlethwait J.H."/>
            <person name="Berthelot C."/>
            <person name="Roest Crollius H."/>
            <person name="Guiguen Y."/>
        </authorList>
    </citation>
    <scope>NUCLEOTIDE SEQUENCE</scope>
    <source>
        <strain evidence="2">NC1722</strain>
    </source>
</reference>
<feature type="region of interest" description="Disordered" evidence="1">
    <location>
        <begin position="78"/>
        <end position="103"/>
    </location>
</feature>
<gene>
    <name evidence="2" type="ORF">AAFF_G00023400</name>
</gene>
<evidence type="ECO:0000256" key="1">
    <source>
        <dbReference type="SAM" id="MobiDB-lite"/>
    </source>
</evidence>
<dbReference type="AlphaFoldDB" id="A0AAD7T6M8"/>
<sequence length="103" mass="11500">MDPGAPRPRYDVVIWHRWSDRLGFSRAVSPVSSPPAVLTPDHGNGKELLTHKKGIRVVRLKQNLQIVLIAGFVSNRQKSAVSTTEGHAEETRRTQTKTQHIAL</sequence>
<accession>A0AAD7T6M8</accession>
<organism evidence="2 3">
    <name type="scientific">Aldrovandia affinis</name>
    <dbReference type="NCBI Taxonomy" id="143900"/>
    <lineage>
        <taxon>Eukaryota</taxon>
        <taxon>Metazoa</taxon>
        <taxon>Chordata</taxon>
        <taxon>Craniata</taxon>
        <taxon>Vertebrata</taxon>
        <taxon>Euteleostomi</taxon>
        <taxon>Actinopterygii</taxon>
        <taxon>Neopterygii</taxon>
        <taxon>Teleostei</taxon>
        <taxon>Notacanthiformes</taxon>
        <taxon>Halosauridae</taxon>
        <taxon>Aldrovandia</taxon>
    </lineage>
</organism>
<dbReference type="EMBL" id="JAINUG010000011">
    <property type="protein sequence ID" value="KAJ8414817.1"/>
    <property type="molecule type" value="Genomic_DNA"/>
</dbReference>
<name>A0AAD7T6M8_9TELE</name>
<evidence type="ECO:0000313" key="3">
    <source>
        <dbReference type="Proteomes" id="UP001221898"/>
    </source>
</evidence>
<keyword evidence="3" id="KW-1185">Reference proteome</keyword>
<comment type="caution">
    <text evidence="2">The sequence shown here is derived from an EMBL/GenBank/DDBJ whole genome shotgun (WGS) entry which is preliminary data.</text>
</comment>
<dbReference type="Proteomes" id="UP001221898">
    <property type="component" value="Unassembled WGS sequence"/>
</dbReference>
<proteinExistence type="predicted"/>